<dbReference type="HOGENOM" id="CLU_111442_0_0_2"/>
<proteinExistence type="predicted"/>
<dbReference type="EMBL" id="CP001338">
    <property type="protein sequence ID" value="ACL15532.1"/>
    <property type="molecule type" value="Genomic_DNA"/>
</dbReference>
<dbReference type="KEGG" id="mpl:Mpal_0139"/>
<name>B8GII1_METPE</name>
<keyword evidence="2" id="KW-0808">Transferase</keyword>
<dbReference type="CDD" id="cd04301">
    <property type="entry name" value="NAT_SF"/>
    <property type="match status" value="1"/>
</dbReference>
<dbReference type="GO" id="GO:0016747">
    <property type="term" value="F:acyltransferase activity, transferring groups other than amino-acyl groups"/>
    <property type="evidence" value="ECO:0007669"/>
    <property type="project" value="InterPro"/>
</dbReference>
<organism evidence="2 3">
    <name type="scientific">Methanosphaerula palustris (strain ATCC BAA-1556 / DSM 19958 / E1-9c)</name>
    <dbReference type="NCBI Taxonomy" id="521011"/>
    <lineage>
        <taxon>Archaea</taxon>
        <taxon>Methanobacteriati</taxon>
        <taxon>Methanobacteriota</taxon>
        <taxon>Stenosarchaea group</taxon>
        <taxon>Methanomicrobia</taxon>
        <taxon>Methanomicrobiales</taxon>
        <taxon>Methanoregulaceae</taxon>
        <taxon>Methanosphaerula</taxon>
    </lineage>
</organism>
<dbReference type="RefSeq" id="WP_012616851.1">
    <property type="nucleotide sequence ID" value="NC_011832.1"/>
</dbReference>
<evidence type="ECO:0000313" key="2">
    <source>
        <dbReference type="EMBL" id="ACL15532.1"/>
    </source>
</evidence>
<dbReference type="GeneID" id="7270909"/>
<dbReference type="SUPFAM" id="SSF55729">
    <property type="entry name" value="Acyl-CoA N-acyltransferases (Nat)"/>
    <property type="match status" value="1"/>
</dbReference>
<dbReference type="Proteomes" id="UP000002457">
    <property type="component" value="Chromosome"/>
</dbReference>
<sequence length="143" mass="16015">MVTVTVRELSTDEFPLVEALWVHYHGQKTDRTIDRIVGAFVDGDLAAVARCRRHPDGLEVDGVFTSEEHRGQGLARLVMKKLLSIVGDHLLYLHSTLVLTRFYGSLGFVAIPEHDLPPTIKERLAFCFGEMKGCGVTPMRRNP</sequence>
<evidence type="ECO:0000259" key="1">
    <source>
        <dbReference type="PROSITE" id="PS51186"/>
    </source>
</evidence>
<reference evidence="2 3" key="1">
    <citation type="journal article" date="2015" name="Genome Announc.">
        <title>Complete Genome Sequence of Methanosphaerula palustris E1-9CT, a Hydrogenotrophic Methanogen Isolated from a Minerotrophic Fen Peatland.</title>
        <authorList>
            <person name="Cadillo-Quiroz H."/>
            <person name="Browne P."/>
            <person name="Kyrpides N."/>
            <person name="Woyke T."/>
            <person name="Goodwin L."/>
            <person name="Detter C."/>
            <person name="Yavitt J.B."/>
            <person name="Zinder S.H."/>
        </authorList>
    </citation>
    <scope>NUCLEOTIDE SEQUENCE [LARGE SCALE GENOMIC DNA]</scope>
    <source>
        <strain evidence="3">ATCC BAA-1556 / DSM 19958 / E1-9c</strain>
    </source>
</reference>
<gene>
    <name evidence="2" type="ordered locus">Mpal_0139</name>
</gene>
<protein>
    <submittedName>
        <fullName evidence="2">GCN5-related N-acetyltransferase</fullName>
    </submittedName>
</protein>
<feature type="domain" description="N-acetyltransferase" evidence="1">
    <location>
        <begin position="1"/>
        <end position="127"/>
    </location>
</feature>
<keyword evidence="3" id="KW-1185">Reference proteome</keyword>
<dbReference type="Gene3D" id="3.40.630.30">
    <property type="match status" value="1"/>
</dbReference>
<evidence type="ECO:0000313" key="3">
    <source>
        <dbReference type="Proteomes" id="UP000002457"/>
    </source>
</evidence>
<dbReference type="OrthoDB" id="104811at2157"/>
<dbReference type="AlphaFoldDB" id="B8GII1"/>
<accession>B8GII1</accession>
<dbReference type="PROSITE" id="PS51186">
    <property type="entry name" value="GNAT"/>
    <property type="match status" value="1"/>
</dbReference>
<dbReference type="Pfam" id="PF00583">
    <property type="entry name" value="Acetyltransf_1"/>
    <property type="match status" value="1"/>
</dbReference>
<dbReference type="InterPro" id="IPR016181">
    <property type="entry name" value="Acyl_CoA_acyltransferase"/>
</dbReference>
<dbReference type="eggNOG" id="arCOG00840">
    <property type="taxonomic scope" value="Archaea"/>
</dbReference>
<dbReference type="InterPro" id="IPR000182">
    <property type="entry name" value="GNAT_dom"/>
</dbReference>